<feature type="transmembrane region" description="Helical" evidence="1">
    <location>
        <begin position="93"/>
        <end position="115"/>
    </location>
</feature>
<dbReference type="Pfam" id="PF05569">
    <property type="entry name" value="Peptidase_M56"/>
    <property type="match status" value="1"/>
</dbReference>
<gene>
    <name evidence="3" type="ORF">I2I01_13465</name>
</gene>
<dbReference type="RefSeq" id="WP_196287001.1">
    <property type="nucleotide sequence ID" value="NZ_JADQDP010000003.1"/>
</dbReference>
<name>A0A931FLB0_9BACT</name>
<keyword evidence="1" id="KW-1133">Transmembrane helix</keyword>
<evidence type="ECO:0000313" key="4">
    <source>
        <dbReference type="Proteomes" id="UP000645610"/>
    </source>
</evidence>
<accession>A0A931FLB0</accession>
<sequence length="567" mass="59807">MLSPTLLYLLKANGALLLFALAYFGLLRRLTFFTLNRVYLLFALLFSAVYPLLPMPALLPPVAAVPVAVVVMDTAAGAAVAASPAPAPTDWNAVALAVYGAGAALGLGRLLVQLLSLWRLRRRSRPAVVQGVAVRALQGEVSPFSFGSTIYLNPAQHPAPELAAVLRHEQVHVRQGHTLDVLLAQLAQAAAWCNPAAWLLRRALLDNLEYLADHAALQTGLDRRTYQYSLLRLSQAQPGPALVSHFTFPTLKNRVAMMNTPLSSTGQLARYFLAGPLVLAATLGFSGARAQGAGPAVPPAVASASAPAHATATVQAATSAKITAAVNPADHQLPDGIKAYVAKTYPGSTIGGYFISDKASEKAPHVKYYASVTTRDGEKHKLFFNANEQLVEAPAAARSRQAVSAAAPTDQTLHVPGKQGSPLVYLDGQRYTGDIKDIGPNNIANISVFKDGRALELFGADASKGVLIVTTKANENSAEVAAFNAKLNGAPAPTPTPAQAASVPYLAAPALAYITQHYPAARLLGVTELKDANGGSSRYQAEIVLGRRPAYLTFDGAGKFLSESYTR</sequence>
<dbReference type="InterPro" id="IPR052173">
    <property type="entry name" value="Beta-lactam_resp_regulator"/>
</dbReference>
<dbReference type="InterPro" id="IPR008756">
    <property type="entry name" value="Peptidase_M56"/>
</dbReference>
<dbReference type="PANTHER" id="PTHR34978">
    <property type="entry name" value="POSSIBLE SENSOR-TRANSDUCER PROTEIN BLAR"/>
    <property type="match status" value="1"/>
</dbReference>
<keyword evidence="4" id="KW-1185">Reference proteome</keyword>
<comment type="caution">
    <text evidence="3">The sequence shown here is derived from an EMBL/GenBank/DDBJ whole genome shotgun (WGS) entry which is preliminary data.</text>
</comment>
<dbReference type="PANTHER" id="PTHR34978:SF3">
    <property type="entry name" value="SLR0241 PROTEIN"/>
    <property type="match status" value="1"/>
</dbReference>
<dbReference type="SUPFAM" id="SSF56935">
    <property type="entry name" value="Porins"/>
    <property type="match status" value="1"/>
</dbReference>
<dbReference type="Gene3D" id="2.170.130.10">
    <property type="entry name" value="TonB-dependent receptor, plug domain"/>
    <property type="match status" value="1"/>
</dbReference>
<protein>
    <recommendedName>
        <fullName evidence="2">Peptidase M56 domain-containing protein</fullName>
    </recommendedName>
</protein>
<feature type="transmembrane region" description="Helical" evidence="1">
    <location>
        <begin position="38"/>
        <end position="59"/>
    </location>
</feature>
<evidence type="ECO:0000259" key="2">
    <source>
        <dbReference type="Pfam" id="PF05569"/>
    </source>
</evidence>
<evidence type="ECO:0000256" key="1">
    <source>
        <dbReference type="SAM" id="Phobius"/>
    </source>
</evidence>
<keyword evidence="1" id="KW-0472">Membrane</keyword>
<dbReference type="AlphaFoldDB" id="A0A931FLB0"/>
<reference evidence="3 4" key="1">
    <citation type="submission" date="2020-11" db="EMBL/GenBank/DDBJ databases">
        <authorList>
            <person name="Kim M.K."/>
        </authorList>
    </citation>
    <scope>NUCLEOTIDE SEQUENCE [LARGE SCALE GENOMIC DNA]</scope>
    <source>
        <strain evidence="3 4">BT439</strain>
    </source>
</reference>
<dbReference type="InterPro" id="IPR037066">
    <property type="entry name" value="Plug_dom_sf"/>
</dbReference>
<feature type="domain" description="Peptidase M56" evidence="2">
    <location>
        <begin position="156"/>
        <end position="257"/>
    </location>
</feature>
<keyword evidence="1" id="KW-0812">Transmembrane</keyword>
<dbReference type="CDD" id="cd07341">
    <property type="entry name" value="M56_BlaR1_MecR1_like"/>
    <property type="match status" value="1"/>
</dbReference>
<organism evidence="3 4">
    <name type="scientific">Hymenobacter properus</name>
    <dbReference type="NCBI Taxonomy" id="2791026"/>
    <lineage>
        <taxon>Bacteria</taxon>
        <taxon>Pseudomonadati</taxon>
        <taxon>Bacteroidota</taxon>
        <taxon>Cytophagia</taxon>
        <taxon>Cytophagales</taxon>
        <taxon>Hymenobacteraceae</taxon>
        <taxon>Hymenobacter</taxon>
    </lineage>
</organism>
<proteinExistence type="predicted"/>
<evidence type="ECO:0000313" key="3">
    <source>
        <dbReference type="EMBL" id="MBF9142650.1"/>
    </source>
</evidence>
<dbReference type="Proteomes" id="UP000645610">
    <property type="component" value="Unassembled WGS sequence"/>
</dbReference>
<dbReference type="EMBL" id="JADQDP010000003">
    <property type="protein sequence ID" value="MBF9142650.1"/>
    <property type="molecule type" value="Genomic_DNA"/>
</dbReference>
<feature type="transmembrane region" description="Helical" evidence="1">
    <location>
        <begin position="6"/>
        <end position="26"/>
    </location>
</feature>